<keyword evidence="3" id="KW-0175">Coiled coil</keyword>
<feature type="region of interest" description="Disordered" evidence="4">
    <location>
        <begin position="901"/>
        <end position="945"/>
    </location>
</feature>
<keyword evidence="8" id="KW-1185">Reference proteome</keyword>
<evidence type="ECO:0000256" key="1">
    <source>
        <dbReference type="ARBA" id="ARBA00004555"/>
    </source>
</evidence>
<comment type="subcellular location">
    <subcellularLocation>
        <location evidence="1">Golgi apparatus</location>
    </subcellularLocation>
</comment>
<dbReference type="EMBL" id="JARBJD010000017">
    <property type="protein sequence ID" value="KAK2961320.1"/>
    <property type="molecule type" value="Genomic_DNA"/>
</dbReference>
<evidence type="ECO:0000256" key="4">
    <source>
        <dbReference type="SAM" id="MobiDB-lite"/>
    </source>
</evidence>
<feature type="compositionally biased region" description="Polar residues" evidence="4">
    <location>
        <begin position="1348"/>
        <end position="1359"/>
    </location>
</feature>
<name>A0ABQ9YC72_9EUKA</name>
<sequence length="1596" mass="178414">MLTNATPLDTSACLSRYSSIRVAVLPVGSISSTIFQTVLREIVKHQSTAVSDFDTNLFPKINEIPPEKLKQSPLHTYYTFTPHTTDLPSPWIDFQIHRRTLGLIGIASIQTQEELPSTLESFTDVKKEFHYLENSCLFCLVPKSVKITLPDNITPESVYFLSYDPAQLAKVREAKKSKYQHRVDKLRGDYALLCGLVHESLMLYQPTRNKCETLAQQIAILGLCIELLLASLSLAVELPSYQRSELFEFISSIVNDVVALSTFRGQTIAQFNAPIPRTSSPSSRMTLTQSPSMFTQKPSNDEIAVLIRLCFLCYNLNLKRKAGYFGWKAAEMMKKNDDLEGAHRILRVIAPIYGLDEIGVKRASQHGQSNPKRNCADTPKKNDVRWLKLKRTIVDELIQVATQLNDTESLFTYQTFLLSHFHQTLSTEEQSSITKALISRLSQSSITMRSPTIPLTAASLLGGSSIPEDQNPFILSLPLSLSCFPLLLDSFLSPIDERKRFQANKHRLFIYSPLESSGQNAQPPSTKDMRSLLKRKESAPRASLVLWVKGEPASVSVTLTNPLSLTLFLNGITPIFTLIEDEDGQKIEGPQPHHDPSQLFTPIPLNVIVPPQSEVTLVVSGVPHIAGKYEISGIGCRSYSVHDQNPIFETCPIVETADSVEAGAAGIVGQVSDQSLKTRLYHSPFILGSDCPLFPFSLTFSKLTILPSCPLLTIVPSSPVLSLLSGEQCQIWFELTNVSSCLLSSLNIDCNINIQKERRFRTDTDNRERRRADFVRERTKKLVEERKQLEILQYTGIDSQVYQQKMRAHEQREREAEEEEANYVKTEKERIANEMHTFNQSCYIWNQDEIRSHLPLMPGCQMRIALMTPILIDSDSVCFTFKYGCAPNIDKYLSDLEQRRKPKEELEHEEPDELGTDGGEAKETENVEQHSNDTEASGSKTEHVDAYGNVITEEEDVEMSDDERFENKHKPEIWRVFECHLPVSVNSGLIVDSIKIIECKPTEEEEAMRRNAQASLNALVNSAHDESDSCLDSAQYFSTTHSSFMLNLTISNTSPTNVFRLQSHLNRSALFEIQTVSKMVLEYVASLKHNPRDDDQTDDLASPPISFKHLTYPAPSMPFYLSSHPASDQQHGDDDHHSEFGGASQHSPRSHFLSSLVFEPMASESNNETGAVGTIIEPLSMKTIAVRLPVIPGFVADAILSKGEKKLNEDRKLDSEHQTTKLASDESQLLMTMSKARRTPSSFVSRLQMTSSLLSSILPHLLSQLIGIEWHISSASGSISLLPHLSQLFSHPSHQTAQSLPSLSSSLSPVPPPSQPIPTSSFSRSAVDAVTTPPFEVWCSVNTRSLQQNDSQHTSSHSLTPKRDQTTPKLPSPFHRKVGLFDVIDCEVCIQPSELLVWNEWQAEQMNNTPHSTNHIFADVEMSVAHSALSSATIAAASPLLPIFPSQLIQISQKEYIDNTPSHPSLDPTDDFMSSLSSSPTDVLVNGTLRAPFVPLHPSTPGPMFTLDSTMKHSAQFIFLTPGEFEVTVAVRVFCDDQDLFSFKHTRPQPLDTKEYDPRDAFGRSLNGIIFTHRTTLHFSVQPDSESDILYAEPVR</sequence>
<feature type="region of interest" description="Disordered" evidence="4">
    <location>
        <begin position="1296"/>
        <end position="1323"/>
    </location>
</feature>
<gene>
    <name evidence="7" type="ORF">BLNAU_3766</name>
</gene>
<dbReference type="InterPro" id="IPR058564">
    <property type="entry name" value="TPR_TRAPPC9_Trs120"/>
</dbReference>
<accession>A0ABQ9YC72</accession>
<dbReference type="PANTHER" id="PTHR21512">
    <property type="entry name" value="TRAFFICKING PROTEIN PARTICLE COMPLEX SUBUNIT 9"/>
    <property type="match status" value="1"/>
</dbReference>
<feature type="coiled-coil region" evidence="3">
    <location>
        <begin position="799"/>
        <end position="834"/>
    </location>
</feature>
<dbReference type="Proteomes" id="UP001281761">
    <property type="component" value="Unassembled WGS sequence"/>
</dbReference>
<evidence type="ECO:0000259" key="5">
    <source>
        <dbReference type="Pfam" id="PF08626"/>
    </source>
</evidence>
<organism evidence="7 8">
    <name type="scientific">Blattamonas nauphoetae</name>
    <dbReference type="NCBI Taxonomy" id="2049346"/>
    <lineage>
        <taxon>Eukaryota</taxon>
        <taxon>Metamonada</taxon>
        <taxon>Preaxostyla</taxon>
        <taxon>Oxymonadida</taxon>
        <taxon>Blattamonas</taxon>
    </lineage>
</organism>
<feature type="region of interest" description="Disordered" evidence="4">
    <location>
        <begin position="1121"/>
        <end position="1148"/>
    </location>
</feature>
<dbReference type="InterPro" id="IPR058563">
    <property type="entry name" value="Trs120_TRAPPC9_N"/>
</dbReference>
<evidence type="ECO:0000256" key="2">
    <source>
        <dbReference type="ARBA" id="ARBA00023034"/>
    </source>
</evidence>
<protein>
    <submittedName>
        <fullName evidence="7">Transport protein particle (TRAPP) component Trs120</fullName>
    </submittedName>
</protein>
<evidence type="ECO:0000313" key="7">
    <source>
        <dbReference type="EMBL" id="KAK2961320.1"/>
    </source>
</evidence>
<dbReference type="Pfam" id="PF08626">
    <property type="entry name" value="TRAPPC9-Trs120"/>
    <property type="match status" value="1"/>
</dbReference>
<reference evidence="7 8" key="1">
    <citation type="journal article" date="2022" name="bioRxiv">
        <title>Genomics of Preaxostyla Flagellates Illuminates Evolutionary Transitions and the Path Towards Mitochondrial Loss.</title>
        <authorList>
            <person name="Novak L.V.F."/>
            <person name="Treitli S.C."/>
            <person name="Pyrih J."/>
            <person name="Halakuc P."/>
            <person name="Pipaliya S.V."/>
            <person name="Vacek V."/>
            <person name="Brzon O."/>
            <person name="Soukal P."/>
            <person name="Eme L."/>
            <person name="Dacks J.B."/>
            <person name="Karnkowska A."/>
            <person name="Elias M."/>
            <person name="Hampl V."/>
        </authorList>
    </citation>
    <scope>NUCLEOTIDE SEQUENCE [LARGE SCALE GENOMIC DNA]</scope>
    <source>
        <strain evidence="7">NAU3</strain>
        <tissue evidence="7">Gut</tissue>
    </source>
</reference>
<feature type="compositionally biased region" description="Low complexity" evidence="4">
    <location>
        <begin position="1299"/>
        <end position="1308"/>
    </location>
</feature>
<feature type="region of interest" description="Disordered" evidence="4">
    <location>
        <begin position="1348"/>
        <end position="1372"/>
    </location>
</feature>
<dbReference type="PANTHER" id="PTHR21512:SF5">
    <property type="entry name" value="TRAFFICKING PROTEIN PARTICLE COMPLEX SUBUNIT 9"/>
    <property type="match status" value="1"/>
</dbReference>
<evidence type="ECO:0000313" key="8">
    <source>
        <dbReference type="Proteomes" id="UP001281761"/>
    </source>
</evidence>
<keyword evidence="2" id="KW-0333">Golgi apparatus</keyword>
<feature type="domain" description="Trs120/TRAPPC9 N-terminal" evidence="5">
    <location>
        <begin position="18"/>
        <end position="132"/>
    </location>
</feature>
<feature type="domain" description="Trs120/TRAPPC9 TPR region" evidence="6">
    <location>
        <begin position="333"/>
        <end position="443"/>
    </location>
</feature>
<evidence type="ECO:0000259" key="6">
    <source>
        <dbReference type="Pfam" id="PF26251"/>
    </source>
</evidence>
<proteinExistence type="predicted"/>
<feature type="compositionally biased region" description="Basic and acidic residues" evidence="4">
    <location>
        <begin position="919"/>
        <end position="933"/>
    </location>
</feature>
<evidence type="ECO:0000256" key="3">
    <source>
        <dbReference type="SAM" id="Coils"/>
    </source>
</evidence>
<dbReference type="InterPro" id="IPR013935">
    <property type="entry name" value="Trs120_TRAPPC9"/>
</dbReference>
<dbReference type="Pfam" id="PF26251">
    <property type="entry name" value="TPR_TRAPPC9-Trs120"/>
    <property type="match status" value="1"/>
</dbReference>
<feature type="compositionally biased region" description="Basic and acidic residues" evidence="4">
    <location>
        <begin position="1130"/>
        <end position="1139"/>
    </location>
</feature>
<comment type="caution">
    <text evidence="7">The sequence shown here is derived from an EMBL/GenBank/DDBJ whole genome shotgun (WGS) entry which is preliminary data.</text>
</comment>